<dbReference type="CDD" id="cd03392">
    <property type="entry name" value="PAP2_like_2"/>
    <property type="match status" value="1"/>
</dbReference>
<dbReference type="eggNOG" id="COG0671">
    <property type="taxonomic scope" value="Bacteria"/>
</dbReference>
<keyword evidence="2" id="KW-1003">Cell membrane</keyword>
<dbReference type="InterPro" id="IPR036938">
    <property type="entry name" value="PAP2/HPO_sf"/>
</dbReference>
<organism evidence="9 10">
    <name type="scientific">Deinococcus phoenicis</name>
    <dbReference type="NCBI Taxonomy" id="1476583"/>
    <lineage>
        <taxon>Bacteria</taxon>
        <taxon>Thermotogati</taxon>
        <taxon>Deinococcota</taxon>
        <taxon>Deinococci</taxon>
        <taxon>Deinococcales</taxon>
        <taxon>Deinococcaceae</taxon>
        <taxon>Deinococcus</taxon>
    </lineage>
</organism>
<keyword evidence="6 7" id="KW-0472">Membrane</keyword>
<keyword evidence="10" id="KW-1185">Reference proteome</keyword>
<dbReference type="GO" id="GO:0016787">
    <property type="term" value="F:hydrolase activity"/>
    <property type="evidence" value="ECO:0007669"/>
    <property type="project" value="UniProtKB-KW"/>
</dbReference>
<feature type="transmembrane region" description="Helical" evidence="7">
    <location>
        <begin position="97"/>
        <end position="117"/>
    </location>
</feature>
<proteinExistence type="predicted"/>
<dbReference type="PANTHER" id="PTHR14969">
    <property type="entry name" value="SPHINGOSINE-1-PHOSPHATE PHOSPHOHYDROLASE"/>
    <property type="match status" value="1"/>
</dbReference>
<evidence type="ECO:0000259" key="8">
    <source>
        <dbReference type="SMART" id="SM00014"/>
    </source>
</evidence>
<comment type="subcellular location">
    <subcellularLocation>
        <location evidence="1">Cell membrane</location>
        <topology evidence="1">Multi-pass membrane protein</topology>
    </subcellularLocation>
</comment>
<dbReference type="Pfam" id="PF01569">
    <property type="entry name" value="PAP2"/>
    <property type="match status" value="1"/>
</dbReference>
<feature type="transmembrane region" description="Helical" evidence="7">
    <location>
        <begin position="137"/>
        <end position="156"/>
    </location>
</feature>
<dbReference type="Gene3D" id="1.20.144.10">
    <property type="entry name" value="Phosphatidic acid phosphatase type 2/haloperoxidase"/>
    <property type="match status" value="2"/>
</dbReference>
<dbReference type="EMBL" id="JHAC01000045">
    <property type="protein sequence ID" value="EYB67203.1"/>
    <property type="molecule type" value="Genomic_DNA"/>
</dbReference>
<name>A0A016QMB3_9DEIO</name>
<feature type="transmembrane region" description="Helical" evidence="7">
    <location>
        <begin position="15"/>
        <end position="34"/>
    </location>
</feature>
<keyword evidence="4" id="KW-0378">Hydrolase</keyword>
<dbReference type="SUPFAM" id="SSF48317">
    <property type="entry name" value="Acid phosphatase/Vanadium-dependent haloperoxidase"/>
    <property type="match status" value="1"/>
</dbReference>
<dbReference type="PATRIC" id="fig|1476583.3.peg.2753"/>
<evidence type="ECO:0000256" key="6">
    <source>
        <dbReference type="ARBA" id="ARBA00023136"/>
    </source>
</evidence>
<accession>A0A016QMB3</accession>
<reference evidence="9 10" key="1">
    <citation type="submission" date="2014-03" db="EMBL/GenBank/DDBJ databases">
        <title>Draft genome sequence of Deinococcus phoenicis 1P10ME.</title>
        <authorList>
            <person name="Stepanov V.G."/>
            <person name="Vaishampayan P."/>
            <person name="Venkateswaran K."/>
            <person name="Fox G.E."/>
        </authorList>
    </citation>
    <scope>NUCLEOTIDE SEQUENCE [LARGE SCALE GENOMIC DNA]</scope>
    <source>
        <strain evidence="9 10">1P10ME</strain>
    </source>
</reference>
<feature type="transmembrane region" description="Helical" evidence="7">
    <location>
        <begin position="64"/>
        <end position="90"/>
    </location>
</feature>
<evidence type="ECO:0000313" key="9">
    <source>
        <dbReference type="EMBL" id="EYB67203.1"/>
    </source>
</evidence>
<dbReference type="AlphaFoldDB" id="A0A016QMB3"/>
<dbReference type="Proteomes" id="UP000020492">
    <property type="component" value="Unassembled WGS sequence"/>
</dbReference>
<feature type="transmembrane region" description="Helical" evidence="7">
    <location>
        <begin position="163"/>
        <end position="184"/>
    </location>
</feature>
<dbReference type="InterPro" id="IPR000326">
    <property type="entry name" value="PAP2/HPO"/>
</dbReference>
<evidence type="ECO:0000256" key="5">
    <source>
        <dbReference type="ARBA" id="ARBA00022989"/>
    </source>
</evidence>
<dbReference type="STRING" id="1476583.DEIPH_ctg047orf0005"/>
<dbReference type="OrthoDB" id="9789113at2"/>
<evidence type="ECO:0000256" key="7">
    <source>
        <dbReference type="SAM" id="Phobius"/>
    </source>
</evidence>
<protein>
    <submittedName>
        <fullName evidence="9">Phosphoesterase, PA-phosphatase-like protein</fullName>
    </submittedName>
</protein>
<feature type="transmembrane region" description="Helical" evidence="7">
    <location>
        <begin position="190"/>
        <end position="208"/>
    </location>
</feature>
<feature type="domain" description="Phosphatidic acid phosphatase type 2/haloperoxidase" evidence="8">
    <location>
        <begin position="99"/>
        <end position="205"/>
    </location>
</feature>
<evidence type="ECO:0000256" key="2">
    <source>
        <dbReference type="ARBA" id="ARBA00022475"/>
    </source>
</evidence>
<sequence length="221" mass="24200">MSTLLSRRRQVRPVALLRLFLGILLPLLIVGFIAEEVLERERIAFEVPFLLALHAHATPLLDRLALLFTTAGGVGVIAPVSALILLGLWLKKRSLALFWGVSVAGAAALDLVMKLIFHRPRPELWPRLVQEHDFGFPSGHSMYSAAFVTALILLTWRTPLRPLVLVLGVLFSGAVGFSRLYLGVHYPTDVLAGWLSGLAWVLGVYSVVRPFRGLPPEGGSA</sequence>
<dbReference type="GO" id="GO:0005886">
    <property type="term" value="C:plasma membrane"/>
    <property type="evidence" value="ECO:0007669"/>
    <property type="project" value="UniProtKB-SubCell"/>
</dbReference>
<evidence type="ECO:0000313" key="10">
    <source>
        <dbReference type="Proteomes" id="UP000020492"/>
    </source>
</evidence>
<keyword evidence="3 7" id="KW-0812">Transmembrane</keyword>
<evidence type="ECO:0000256" key="4">
    <source>
        <dbReference type="ARBA" id="ARBA00022801"/>
    </source>
</evidence>
<keyword evidence="5 7" id="KW-1133">Transmembrane helix</keyword>
<dbReference type="RefSeq" id="WP_034359048.1">
    <property type="nucleotide sequence ID" value="NZ_JHAC01000045.1"/>
</dbReference>
<evidence type="ECO:0000256" key="1">
    <source>
        <dbReference type="ARBA" id="ARBA00004651"/>
    </source>
</evidence>
<gene>
    <name evidence="9" type="ORF">DEIPH_ctg047orf0005</name>
</gene>
<comment type="caution">
    <text evidence="9">The sequence shown here is derived from an EMBL/GenBank/DDBJ whole genome shotgun (WGS) entry which is preliminary data.</text>
</comment>
<evidence type="ECO:0000256" key="3">
    <source>
        <dbReference type="ARBA" id="ARBA00022692"/>
    </source>
</evidence>
<dbReference type="SMART" id="SM00014">
    <property type="entry name" value="acidPPc"/>
    <property type="match status" value="1"/>
</dbReference>
<dbReference type="PANTHER" id="PTHR14969:SF62">
    <property type="entry name" value="DECAPRENYLPHOSPHORYL-5-PHOSPHORIBOSE PHOSPHATASE RV3807C-RELATED"/>
    <property type="match status" value="1"/>
</dbReference>